<dbReference type="PANTHER" id="PTHR12526">
    <property type="entry name" value="GLYCOSYLTRANSFERASE"/>
    <property type="match status" value="1"/>
</dbReference>
<dbReference type="OrthoDB" id="9787293at2"/>
<protein>
    <submittedName>
        <fullName evidence="2">Glycosyltransferase family 4 protein</fullName>
    </submittedName>
</protein>
<dbReference type="CDD" id="cd03794">
    <property type="entry name" value="GT4_WbuB-like"/>
    <property type="match status" value="1"/>
</dbReference>
<evidence type="ECO:0000259" key="1">
    <source>
        <dbReference type="Pfam" id="PF00534"/>
    </source>
</evidence>
<evidence type="ECO:0000313" key="2">
    <source>
        <dbReference type="EMBL" id="TWR48076.1"/>
    </source>
</evidence>
<dbReference type="SUPFAM" id="SSF53756">
    <property type="entry name" value="UDP-Glycosyltransferase/glycogen phosphorylase"/>
    <property type="match status" value="1"/>
</dbReference>
<organism evidence="2 3">
    <name type="scientific">Pseudomonas marginalis</name>
    <name type="common">Pseudomonas panacis</name>
    <dbReference type="NCBI Taxonomy" id="298"/>
    <lineage>
        <taxon>Bacteria</taxon>
        <taxon>Pseudomonadati</taxon>
        <taxon>Pseudomonadota</taxon>
        <taxon>Gammaproteobacteria</taxon>
        <taxon>Pseudomonadales</taxon>
        <taxon>Pseudomonadaceae</taxon>
        <taxon>Pseudomonas</taxon>
    </lineage>
</organism>
<dbReference type="Gene3D" id="3.40.50.2000">
    <property type="entry name" value="Glycogen Phosphorylase B"/>
    <property type="match status" value="2"/>
</dbReference>
<dbReference type="GO" id="GO:1901135">
    <property type="term" value="P:carbohydrate derivative metabolic process"/>
    <property type="evidence" value="ECO:0007669"/>
    <property type="project" value="UniProtKB-ARBA"/>
</dbReference>
<dbReference type="PANTHER" id="PTHR12526:SF622">
    <property type="entry name" value="GLYCOSYLTRANSFERASE (GROUP I)"/>
    <property type="match status" value="1"/>
</dbReference>
<sequence length="263" mass="28962">MQMGILRNRALIRVMSWMERLLYDKAVRIVTLTRGIRDDIHGRGWPADKLEVITCGIDTQMLYSDAEASVEIRRDFGWEGRNTILYFGAMGEANNLDVVIDAAMHCQDENTLFLLIGDGMKRASLEQRVAELKINNVQLLAPVSKSQARRFINAADICLVTLQDIPLFKGAIPTKLLDYMACGRPVLCGIGGEAAEIVDDAQAGFVFQPNSSEQLSLIITELMGSEAMRSKMGLNGAEYIKANFGALQGRAAMTALLEKVVSC</sequence>
<reference evidence="2 3" key="1">
    <citation type="submission" date="2019-06" db="EMBL/GenBank/DDBJ databases">
        <title>Pseudomonas bimorpha sp. nov. isolated from bovine raw milk and skim milk concentrate.</title>
        <authorList>
            <person name="Hofmann K."/>
            <person name="Huptas C."/>
            <person name="Doll E."/>
            <person name="Scherer S."/>
            <person name="Wenning M."/>
        </authorList>
    </citation>
    <scope>NUCLEOTIDE SEQUENCE [LARGE SCALE GENOMIC DNA]</scope>
    <source>
        <strain evidence="2 3">DSM 13124</strain>
    </source>
</reference>
<accession>A0A9X9BK55</accession>
<dbReference type="Proteomes" id="UP000316123">
    <property type="component" value="Unassembled WGS sequence"/>
</dbReference>
<proteinExistence type="predicted"/>
<feature type="domain" description="Glycosyl transferase family 1" evidence="1">
    <location>
        <begin position="71"/>
        <end position="237"/>
    </location>
</feature>
<comment type="caution">
    <text evidence="2">The sequence shown here is derived from an EMBL/GenBank/DDBJ whole genome shotgun (WGS) entry which is preliminary data.</text>
</comment>
<evidence type="ECO:0000313" key="3">
    <source>
        <dbReference type="Proteomes" id="UP000316123"/>
    </source>
</evidence>
<dbReference type="InterPro" id="IPR001296">
    <property type="entry name" value="Glyco_trans_1"/>
</dbReference>
<dbReference type="GO" id="GO:0016757">
    <property type="term" value="F:glycosyltransferase activity"/>
    <property type="evidence" value="ECO:0007669"/>
    <property type="project" value="InterPro"/>
</dbReference>
<dbReference type="Pfam" id="PF00534">
    <property type="entry name" value="Glycos_transf_1"/>
    <property type="match status" value="1"/>
</dbReference>
<gene>
    <name evidence="2" type="ORF">FIV41_31925</name>
</gene>
<name>A0A9X9BK55_PSEMA</name>
<dbReference type="EMBL" id="VFEQ01000041">
    <property type="protein sequence ID" value="TWR48076.1"/>
    <property type="molecule type" value="Genomic_DNA"/>
</dbReference>
<dbReference type="AlphaFoldDB" id="A0A9X9BK55"/>